<comment type="caution">
    <text evidence="13">The sequence shown here is derived from an EMBL/GenBank/DDBJ whole genome shotgun (WGS) entry which is preliminary data.</text>
</comment>
<comment type="subunit">
    <text evidence="3">Homodimer.</text>
</comment>
<comment type="subcellular location">
    <subcellularLocation>
        <location evidence="2">Cytoplasm</location>
    </subcellularLocation>
</comment>
<keyword evidence="5" id="KW-0378">Hydrolase</keyword>
<sequence length="212" mass="23467">MDKISDVTIGPCENSKFIKPKRIHYKQNGVAKIWDAMKVHDGVAILLFNSSRKKFIFVRQFRPAIYIASAETEVRDGVEMIDTDKYPGHLGLTLELCAGIVDKDQPVAAIAKGEILEECGYDVPLENIRKITSARGGVGTTGSVLHLFYAEVSDAMKTGPGGGLASEGEMIDVVEMSVEEGRAFMFDESANRVHLLIFALYWFFGTIWKDQS</sequence>
<evidence type="ECO:0000256" key="11">
    <source>
        <dbReference type="ARBA" id="ARBA00080475"/>
    </source>
</evidence>
<evidence type="ECO:0000256" key="1">
    <source>
        <dbReference type="ARBA" id="ARBA00001946"/>
    </source>
</evidence>
<organism evidence="13 14">
    <name type="scientific">Elysia chlorotica</name>
    <name type="common">Eastern emerald elysia</name>
    <name type="synonym">Sea slug</name>
    <dbReference type="NCBI Taxonomy" id="188477"/>
    <lineage>
        <taxon>Eukaryota</taxon>
        <taxon>Metazoa</taxon>
        <taxon>Spiralia</taxon>
        <taxon>Lophotrochozoa</taxon>
        <taxon>Mollusca</taxon>
        <taxon>Gastropoda</taxon>
        <taxon>Heterobranchia</taxon>
        <taxon>Euthyneura</taxon>
        <taxon>Panpulmonata</taxon>
        <taxon>Sacoglossa</taxon>
        <taxon>Placobranchoidea</taxon>
        <taxon>Plakobranchidae</taxon>
        <taxon>Elysia</taxon>
    </lineage>
</organism>
<keyword evidence="14" id="KW-1185">Reference proteome</keyword>
<dbReference type="InterPro" id="IPR015797">
    <property type="entry name" value="NUDIX_hydrolase-like_dom_sf"/>
</dbReference>
<keyword evidence="6" id="KW-0460">Magnesium</keyword>
<evidence type="ECO:0000256" key="6">
    <source>
        <dbReference type="ARBA" id="ARBA00022842"/>
    </source>
</evidence>
<evidence type="ECO:0000256" key="4">
    <source>
        <dbReference type="ARBA" id="ARBA00022490"/>
    </source>
</evidence>
<comment type="function">
    <text evidence="8">Hydrolyzes UDP-glucose to glucose 1-phosphate and UMP and ADP-ribose to ribose 5-phosphate and AMP. The physiological substrate is probably UDP-glucose. Poor activity on other substrates such as ADP-glucose, CDP-glucose, GDP-glucose and GDP-mannose.</text>
</comment>
<comment type="catalytic activity">
    <reaction evidence="7">
        <text>UDP-sugar + H2O = UMP + alpha-D-aldose 1-phosphate.</text>
        <dbReference type="EC" id="3.6.1.45"/>
    </reaction>
</comment>
<protein>
    <recommendedName>
        <fullName evidence="10">Uridine diphosphate glucose pyrophosphatase NUDT14</fullName>
        <ecNumber evidence="9">3.6.1.45</ecNumber>
    </recommendedName>
    <alternativeName>
        <fullName evidence="11">Nucleoside diphosphate-linked moiety X motif 14</fullName>
    </alternativeName>
</protein>
<evidence type="ECO:0000313" key="14">
    <source>
        <dbReference type="Proteomes" id="UP000271974"/>
    </source>
</evidence>
<keyword evidence="4" id="KW-0963">Cytoplasm</keyword>
<evidence type="ECO:0000313" key="13">
    <source>
        <dbReference type="EMBL" id="RUS70507.1"/>
    </source>
</evidence>
<evidence type="ECO:0000256" key="10">
    <source>
        <dbReference type="ARBA" id="ARBA00071467"/>
    </source>
</evidence>
<feature type="domain" description="Nudix hydrolase" evidence="12">
    <location>
        <begin position="38"/>
        <end position="201"/>
    </location>
</feature>
<accession>A0A3S1B2S3</accession>
<dbReference type="GO" id="GO:0046872">
    <property type="term" value="F:metal ion binding"/>
    <property type="evidence" value="ECO:0007669"/>
    <property type="project" value="InterPro"/>
</dbReference>
<dbReference type="InterPro" id="IPR004385">
    <property type="entry name" value="NDP_pyrophosphatase"/>
</dbReference>
<dbReference type="NCBIfam" id="TIGR00052">
    <property type="entry name" value="nudix-type nucleoside diphosphatase, YffH/AdpP family"/>
    <property type="match status" value="1"/>
</dbReference>
<dbReference type="AlphaFoldDB" id="A0A3S1B2S3"/>
<dbReference type="OrthoDB" id="10249920at2759"/>
<dbReference type="Gene3D" id="3.90.79.10">
    <property type="entry name" value="Nucleoside Triphosphate Pyrophosphohydrolase"/>
    <property type="match status" value="1"/>
</dbReference>
<dbReference type="SUPFAM" id="SSF55811">
    <property type="entry name" value="Nudix"/>
    <property type="match status" value="1"/>
</dbReference>
<dbReference type="EC" id="3.6.1.45" evidence="9"/>
<dbReference type="STRING" id="188477.A0A3S1B2S3"/>
<dbReference type="GO" id="GO:0019693">
    <property type="term" value="P:ribose phosphate metabolic process"/>
    <property type="evidence" value="ECO:0007669"/>
    <property type="project" value="TreeGrafter"/>
</dbReference>
<dbReference type="PANTHER" id="PTHR11839:SF15">
    <property type="entry name" value="URIDINE DIPHOSPHATE GLUCOSE PYROPHOSPHATASE NUDT14"/>
    <property type="match status" value="1"/>
</dbReference>
<dbReference type="GO" id="GO:0006753">
    <property type="term" value="P:nucleoside phosphate metabolic process"/>
    <property type="evidence" value="ECO:0007669"/>
    <property type="project" value="TreeGrafter"/>
</dbReference>
<dbReference type="FunFam" id="3.90.79.10:FF:000035">
    <property type="entry name" value="Uridine diphosphate glucose pyrophosphatase"/>
    <property type="match status" value="1"/>
</dbReference>
<evidence type="ECO:0000256" key="2">
    <source>
        <dbReference type="ARBA" id="ARBA00004496"/>
    </source>
</evidence>
<evidence type="ECO:0000256" key="3">
    <source>
        <dbReference type="ARBA" id="ARBA00011738"/>
    </source>
</evidence>
<dbReference type="PROSITE" id="PS51462">
    <property type="entry name" value="NUDIX"/>
    <property type="match status" value="1"/>
</dbReference>
<dbReference type="GO" id="GO:0005737">
    <property type="term" value="C:cytoplasm"/>
    <property type="evidence" value="ECO:0007669"/>
    <property type="project" value="UniProtKB-SubCell"/>
</dbReference>
<proteinExistence type="predicted"/>
<dbReference type="GO" id="GO:0008768">
    <property type="term" value="F:UDP-sugar diphosphatase activity"/>
    <property type="evidence" value="ECO:0007669"/>
    <property type="project" value="UniProtKB-EC"/>
</dbReference>
<dbReference type="InterPro" id="IPR000086">
    <property type="entry name" value="NUDIX_hydrolase_dom"/>
</dbReference>
<dbReference type="CDD" id="cd18887">
    <property type="entry name" value="NUDIX_UGPPase_Nudt14"/>
    <property type="match status" value="1"/>
</dbReference>
<evidence type="ECO:0000256" key="8">
    <source>
        <dbReference type="ARBA" id="ARBA00054674"/>
    </source>
</evidence>
<reference evidence="13 14" key="1">
    <citation type="submission" date="2019-01" db="EMBL/GenBank/DDBJ databases">
        <title>A draft genome assembly of the solar-powered sea slug Elysia chlorotica.</title>
        <authorList>
            <person name="Cai H."/>
            <person name="Li Q."/>
            <person name="Fang X."/>
            <person name="Li J."/>
            <person name="Curtis N.E."/>
            <person name="Altenburger A."/>
            <person name="Shibata T."/>
            <person name="Feng M."/>
            <person name="Maeda T."/>
            <person name="Schwartz J.A."/>
            <person name="Shigenobu S."/>
            <person name="Lundholm N."/>
            <person name="Nishiyama T."/>
            <person name="Yang H."/>
            <person name="Hasebe M."/>
            <person name="Li S."/>
            <person name="Pierce S.K."/>
            <person name="Wang J."/>
        </authorList>
    </citation>
    <scope>NUCLEOTIDE SEQUENCE [LARGE SCALE GENOMIC DNA]</scope>
    <source>
        <strain evidence="13">EC2010</strain>
        <tissue evidence="13">Whole organism of an adult</tissue>
    </source>
</reference>
<gene>
    <name evidence="13" type="ORF">EGW08_021732</name>
</gene>
<dbReference type="PANTHER" id="PTHR11839">
    <property type="entry name" value="UDP/ADP-SUGAR PYROPHOSPHATASE"/>
    <property type="match status" value="1"/>
</dbReference>
<dbReference type="EMBL" id="RQTK01001393">
    <property type="protein sequence ID" value="RUS70507.1"/>
    <property type="molecule type" value="Genomic_DNA"/>
</dbReference>
<evidence type="ECO:0000259" key="12">
    <source>
        <dbReference type="PROSITE" id="PS51462"/>
    </source>
</evidence>
<name>A0A3S1B2S3_ELYCH</name>
<dbReference type="Proteomes" id="UP000271974">
    <property type="component" value="Unassembled WGS sequence"/>
</dbReference>
<comment type="cofactor">
    <cofactor evidence="1">
        <name>Mg(2+)</name>
        <dbReference type="ChEBI" id="CHEBI:18420"/>
    </cofactor>
</comment>
<evidence type="ECO:0000256" key="7">
    <source>
        <dbReference type="ARBA" id="ARBA00051086"/>
    </source>
</evidence>
<evidence type="ECO:0000256" key="5">
    <source>
        <dbReference type="ARBA" id="ARBA00022801"/>
    </source>
</evidence>
<evidence type="ECO:0000256" key="9">
    <source>
        <dbReference type="ARBA" id="ARBA00066480"/>
    </source>
</evidence>